<sequence length="164" mass="18262">MGRHPKDEEKGGDGGGGDEEEEDSPTTSKKAWRRFPLTRWEVSAAVGVAFVFASGAWCIYFFLPYSSPALKLPRSVSDLRFLKDHLAVYAKDHQAKFIISYCSIYIFMQTFMIPGTIFMSLLAGAIFGAIKGLFLVLFSATARGILLLFHFKISWEAFTFVAVA</sequence>
<gene>
    <name evidence="7" type="ORF">QJS10_CPB19g01818</name>
</gene>
<name>A0AAV9CIS8_ACOCL</name>
<keyword evidence="4 6" id="KW-0472">Membrane</keyword>
<keyword evidence="2 6" id="KW-0812">Transmembrane</keyword>
<evidence type="ECO:0000256" key="6">
    <source>
        <dbReference type="SAM" id="Phobius"/>
    </source>
</evidence>
<reference evidence="7" key="2">
    <citation type="submission" date="2023-06" db="EMBL/GenBank/DDBJ databases">
        <authorList>
            <person name="Ma L."/>
            <person name="Liu K.-W."/>
            <person name="Li Z."/>
            <person name="Hsiao Y.-Y."/>
            <person name="Qi Y."/>
            <person name="Fu T."/>
            <person name="Tang G."/>
            <person name="Zhang D."/>
            <person name="Sun W.-H."/>
            <person name="Liu D.-K."/>
            <person name="Li Y."/>
            <person name="Chen G.-Z."/>
            <person name="Liu X.-D."/>
            <person name="Liao X.-Y."/>
            <person name="Jiang Y.-T."/>
            <person name="Yu X."/>
            <person name="Hao Y."/>
            <person name="Huang J."/>
            <person name="Zhao X.-W."/>
            <person name="Ke S."/>
            <person name="Chen Y.-Y."/>
            <person name="Wu W.-L."/>
            <person name="Hsu J.-L."/>
            <person name="Lin Y.-F."/>
            <person name="Huang M.-D."/>
            <person name="Li C.-Y."/>
            <person name="Huang L."/>
            <person name="Wang Z.-W."/>
            <person name="Zhao X."/>
            <person name="Zhong W.-Y."/>
            <person name="Peng D.-H."/>
            <person name="Ahmad S."/>
            <person name="Lan S."/>
            <person name="Zhang J.-S."/>
            <person name="Tsai W.-C."/>
            <person name="Van De Peer Y."/>
            <person name="Liu Z.-J."/>
        </authorList>
    </citation>
    <scope>NUCLEOTIDE SEQUENCE</scope>
    <source>
        <strain evidence="7">CP</strain>
        <tissue evidence="7">Leaves</tissue>
    </source>
</reference>
<feature type="transmembrane region" description="Helical" evidence="6">
    <location>
        <begin position="42"/>
        <end position="63"/>
    </location>
</feature>
<dbReference type="AlphaFoldDB" id="A0AAV9CIS8"/>
<organism evidence="7 8">
    <name type="scientific">Acorus calamus</name>
    <name type="common">Sweet flag</name>
    <dbReference type="NCBI Taxonomy" id="4465"/>
    <lineage>
        <taxon>Eukaryota</taxon>
        <taxon>Viridiplantae</taxon>
        <taxon>Streptophyta</taxon>
        <taxon>Embryophyta</taxon>
        <taxon>Tracheophyta</taxon>
        <taxon>Spermatophyta</taxon>
        <taxon>Magnoliopsida</taxon>
        <taxon>Liliopsida</taxon>
        <taxon>Acoraceae</taxon>
        <taxon>Acorus</taxon>
    </lineage>
</organism>
<feature type="transmembrane region" description="Helical" evidence="6">
    <location>
        <begin position="98"/>
        <end position="121"/>
    </location>
</feature>
<dbReference type="Proteomes" id="UP001180020">
    <property type="component" value="Unassembled WGS sequence"/>
</dbReference>
<comment type="caution">
    <text evidence="7">The sequence shown here is derived from an EMBL/GenBank/DDBJ whole genome shotgun (WGS) entry which is preliminary data.</text>
</comment>
<dbReference type="PANTHER" id="PTHR43220:SF3">
    <property type="entry name" value="PROTEIN, PUTATIVE, EXPRESSED-RELATED"/>
    <property type="match status" value="1"/>
</dbReference>
<keyword evidence="8" id="KW-1185">Reference proteome</keyword>
<accession>A0AAV9CIS8</accession>
<evidence type="ECO:0000256" key="4">
    <source>
        <dbReference type="ARBA" id="ARBA00023136"/>
    </source>
</evidence>
<feature type="region of interest" description="Disordered" evidence="5">
    <location>
        <begin position="1"/>
        <end position="29"/>
    </location>
</feature>
<feature type="transmembrane region" description="Helical" evidence="6">
    <location>
        <begin position="133"/>
        <end position="151"/>
    </location>
</feature>
<evidence type="ECO:0000256" key="2">
    <source>
        <dbReference type="ARBA" id="ARBA00022692"/>
    </source>
</evidence>
<reference evidence="7" key="1">
    <citation type="journal article" date="2023" name="Nat. Commun.">
        <title>Diploid and tetraploid genomes of Acorus and the evolution of monocots.</title>
        <authorList>
            <person name="Ma L."/>
            <person name="Liu K.W."/>
            <person name="Li Z."/>
            <person name="Hsiao Y.Y."/>
            <person name="Qi Y."/>
            <person name="Fu T."/>
            <person name="Tang G.D."/>
            <person name="Zhang D."/>
            <person name="Sun W.H."/>
            <person name="Liu D.K."/>
            <person name="Li Y."/>
            <person name="Chen G.Z."/>
            <person name="Liu X.D."/>
            <person name="Liao X.Y."/>
            <person name="Jiang Y.T."/>
            <person name="Yu X."/>
            <person name="Hao Y."/>
            <person name="Huang J."/>
            <person name="Zhao X.W."/>
            <person name="Ke S."/>
            <person name="Chen Y.Y."/>
            <person name="Wu W.L."/>
            <person name="Hsu J.L."/>
            <person name="Lin Y.F."/>
            <person name="Huang M.D."/>
            <person name="Li C.Y."/>
            <person name="Huang L."/>
            <person name="Wang Z.W."/>
            <person name="Zhao X."/>
            <person name="Zhong W.Y."/>
            <person name="Peng D.H."/>
            <person name="Ahmad S."/>
            <person name="Lan S."/>
            <person name="Zhang J.S."/>
            <person name="Tsai W.C."/>
            <person name="Van de Peer Y."/>
            <person name="Liu Z.J."/>
        </authorList>
    </citation>
    <scope>NUCLEOTIDE SEQUENCE</scope>
    <source>
        <strain evidence="7">CP</strain>
    </source>
</reference>
<evidence type="ECO:0000256" key="1">
    <source>
        <dbReference type="ARBA" id="ARBA00004141"/>
    </source>
</evidence>
<evidence type="ECO:0000256" key="3">
    <source>
        <dbReference type="ARBA" id="ARBA00022989"/>
    </source>
</evidence>
<evidence type="ECO:0000313" key="7">
    <source>
        <dbReference type="EMBL" id="KAK1288564.1"/>
    </source>
</evidence>
<proteinExistence type="predicted"/>
<comment type="subcellular location">
    <subcellularLocation>
        <location evidence="1">Membrane</location>
        <topology evidence="1">Multi-pass membrane protein</topology>
    </subcellularLocation>
</comment>
<feature type="compositionally biased region" description="Basic and acidic residues" evidence="5">
    <location>
        <begin position="1"/>
        <end position="12"/>
    </location>
</feature>
<dbReference type="GO" id="GO:0016020">
    <property type="term" value="C:membrane"/>
    <property type="evidence" value="ECO:0007669"/>
    <property type="project" value="UniProtKB-SubCell"/>
</dbReference>
<dbReference type="PANTHER" id="PTHR43220">
    <property type="match status" value="1"/>
</dbReference>
<dbReference type="GO" id="GO:0005783">
    <property type="term" value="C:endoplasmic reticulum"/>
    <property type="evidence" value="ECO:0007669"/>
    <property type="project" value="TreeGrafter"/>
</dbReference>
<protein>
    <submittedName>
        <fullName evidence="7">Membrane protein</fullName>
    </submittedName>
</protein>
<keyword evidence="3 6" id="KW-1133">Transmembrane helix</keyword>
<dbReference type="InterPro" id="IPR045014">
    <property type="entry name" value="TM41A/B"/>
</dbReference>
<evidence type="ECO:0000256" key="5">
    <source>
        <dbReference type="SAM" id="MobiDB-lite"/>
    </source>
</evidence>
<evidence type="ECO:0000313" key="8">
    <source>
        <dbReference type="Proteomes" id="UP001180020"/>
    </source>
</evidence>
<dbReference type="GO" id="GO:0000045">
    <property type="term" value="P:autophagosome assembly"/>
    <property type="evidence" value="ECO:0007669"/>
    <property type="project" value="TreeGrafter"/>
</dbReference>
<dbReference type="EMBL" id="JAUJYO010000019">
    <property type="protein sequence ID" value="KAK1288564.1"/>
    <property type="molecule type" value="Genomic_DNA"/>
</dbReference>